<organism evidence="1">
    <name type="scientific">bioreactor metagenome</name>
    <dbReference type="NCBI Taxonomy" id="1076179"/>
    <lineage>
        <taxon>unclassified sequences</taxon>
        <taxon>metagenomes</taxon>
        <taxon>ecological metagenomes</taxon>
    </lineage>
</organism>
<protein>
    <submittedName>
        <fullName evidence="1">Uncharacterized protein</fullName>
    </submittedName>
</protein>
<proteinExistence type="predicted"/>
<gene>
    <name evidence="1" type="ORF">SDC9_176319</name>
</gene>
<accession>A0A645GXW5</accession>
<dbReference type="AlphaFoldDB" id="A0A645GXW5"/>
<reference evidence="1" key="1">
    <citation type="submission" date="2019-08" db="EMBL/GenBank/DDBJ databases">
        <authorList>
            <person name="Kucharzyk K."/>
            <person name="Murdoch R.W."/>
            <person name="Higgins S."/>
            <person name="Loffler F."/>
        </authorList>
    </citation>
    <scope>NUCLEOTIDE SEQUENCE</scope>
</reference>
<sequence>MRRRDFRVQFGAAEHLLARIFDAPDLQVRFVCDVRVVRADFDHPDHTVVGVDHAAVARHNSGNRAGDDDAVARGRHGVHIKYVDGDTVIILVGNLMRSLLECQAGFFDFFLVDQHQIDATAHRLAVITLHNFIS</sequence>
<name>A0A645GXW5_9ZZZZ</name>
<evidence type="ECO:0000313" key="1">
    <source>
        <dbReference type="EMBL" id="MPN28874.1"/>
    </source>
</evidence>
<comment type="caution">
    <text evidence="1">The sequence shown here is derived from an EMBL/GenBank/DDBJ whole genome shotgun (WGS) entry which is preliminary data.</text>
</comment>
<dbReference type="EMBL" id="VSSQ01079313">
    <property type="protein sequence ID" value="MPN28874.1"/>
    <property type="molecule type" value="Genomic_DNA"/>
</dbReference>